<proteinExistence type="inferred from homology"/>
<evidence type="ECO:0000256" key="7">
    <source>
        <dbReference type="ARBA" id="ARBA00022840"/>
    </source>
</evidence>
<reference evidence="14 15" key="1">
    <citation type="submission" date="2014-01" db="EMBL/GenBank/DDBJ databases">
        <title>Plasmidome dynamics in the species complex Clostridium novyi sensu lato converts strains of independent lineages into distinctly different pathogens.</title>
        <authorList>
            <person name="Skarin H."/>
            <person name="Segerman B."/>
        </authorList>
    </citation>
    <scope>NUCLEOTIDE SEQUENCE [LARGE SCALE GENOMIC DNA]</scope>
    <source>
        <strain evidence="14 15">DC5</strain>
    </source>
</reference>
<dbReference type="RefSeq" id="WP_039259131.1">
    <property type="nucleotide sequence ID" value="NZ_JDRY01000017.1"/>
</dbReference>
<evidence type="ECO:0000256" key="2">
    <source>
        <dbReference type="ARBA" id="ARBA00007381"/>
    </source>
</evidence>
<comment type="function">
    <text evidence="1">Acts as a chaperone.</text>
</comment>
<evidence type="ECO:0000256" key="1">
    <source>
        <dbReference type="ARBA" id="ARBA00002290"/>
    </source>
</evidence>
<evidence type="ECO:0000256" key="10">
    <source>
        <dbReference type="ARBA" id="ARBA00030019"/>
    </source>
</evidence>
<evidence type="ECO:0000256" key="6">
    <source>
        <dbReference type="ARBA" id="ARBA00022741"/>
    </source>
</evidence>
<dbReference type="InterPro" id="IPR018181">
    <property type="entry name" value="Heat_shock_70_CS"/>
</dbReference>
<keyword evidence="5" id="KW-0597">Phosphoprotein</keyword>
<keyword evidence="8" id="KW-0346">Stress response</keyword>
<dbReference type="Pfam" id="PF00012">
    <property type="entry name" value="HSP70"/>
    <property type="match status" value="1"/>
</dbReference>
<dbReference type="PRINTS" id="PR00301">
    <property type="entry name" value="HEATSHOCK70"/>
</dbReference>
<dbReference type="EMBL" id="JDRY01000017">
    <property type="protein sequence ID" value="KGN00693.1"/>
    <property type="molecule type" value="Genomic_DNA"/>
</dbReference>
<evidence type="ECO:0000313" key="14">
    <source>
        <dbReference type="EMBL" id="KGN00693.1"/>
    </source>
</evidence>
<dbReference type="InterPro" id="IPR013126">
    <property type="entry name" value="Hsp_70_fam"/>
</dbReference>
<dbReference type="PANTHER" id="PTHR19375">
    <property type="entry name" value="HEAT SHOCK PROTEIN 70KDA"/>
    <property type="match status" value="1"/>
</dbReference>
<evidence type="ECO:0000313" key="15">
    <source>
        <dbReference type="Proteomes" id="UP000030014"/>
    </source>
</evidence>
<comment type="similarity">
    <text evidence="2 13">Belongs to the heat shock protein 70 family.</text>
</comment>
<gene>
    <name evidence="14" type="ORF">Z955_02850</name>
</gene>
<keyword evidence="7 13" id="KW-0067">ATP-binding</keyword>
<evidence type="ECO:0000256" key="4">
    <source>
        <dbReference type="ARBA" id="ARBA00017249"/>
    </source>
</evidence>
<dbReference type="SUPFAM" id="SSF53067">
    <property type="entry name" value="Actin-like ATPase domain"/>
    <property type="match status" value="2"/>
</dbReference>
<dbReference type="AlphaFoldDB" id="A0A0A0IIB2"/>
<evidence type="ECO:0000256" key="9">
    <source>
        <dbReference type="ARBA" id="ARBA00023186"/>
    </source>
</evidence>
<evidence type="ECO:0000256" key="3">
    <source>
        <dbReference type="ARBA" id="ARBA00014415"/>
    </source>
</evidence>
<evidence type="ECO:0000256" key="5">
    <source>
        <dbReference type="ARBA" id="ARBA00022553"/>
    </source>
</evidence>
<keyword evidence="9" id="KW-0143">Chaperone</keyword>
<dbReference type="SUPFAM" id="SSF100920">
    <property type="entry name" value="Heat shock protein 70kD (HSP70), peptide-binding domain"/>
    <property type="match status" value="1"/>
</dbReference>
<protein>
    <recommendedName>
        <fullName evidence="3">Chaperone protein DnaK</fullName>
    </recommendedName>
    <alternativeName>
        <fullName evidence="4">Chaperone protein dnaK</fullName>
    </alternativeName>
    <alternativeName>
        <fullName evidence="12">HSP70</fullName>
    </alternativeName>
    <alternativeName>
        <fullName evidence="11">Heat shock 70 kDa protein</fullName>
    </alternativeName>
    <alternativeName>
        <fullName evidence="10">Heat shock protein 70</fullName>
    </alternativeName>
</protein>
<dbReference type="InterPro" id="IPR043129">
    <property type="entry name" value="ATPase_NBD"/>
</dbReference>
<evidence type="ECO:0000256" key="11">
    <source>
        <dbReference type="ARBA" id="ARBA00030945"/>
    </source>
</evidence>
<dbReference type="PROSITE" id="PS00297">
    <property type="entry name" value="HSP70_1"/>
    <property type="match status" value="1"/>
</dbReference>
<dbReference type="PROSITE" id="PS00329">
    <property type="entry name" value="HSP70_2"/>
    <property type="match status" value="1"/>
</dbReference>
<dbReference type="Gene3D" id="3.90.640.10">
    <property type="entry name" value="Actin, Chain A, domain 4"/>
    <property type="match status" value="1"/>
</dbReference>
<dbReference type="Gene3D" id="3.30.420.40">
    <property type="match status" value="2"/>
</dbReference>
<dbReference type="GO" id="GO:0005524">
    <property type="term" value="F:ATP binding"/>
    <property type="evidence" value="ECO:0007669"/>
    <property type="project" value="UniProtKB-KW"/>
</dbReference>
<dbReference type="FunFam" id="3.30.420.40:FF:000071">
    <property type="entry name" value="Molecular chaperone DnaK"/>
    <property type="match status" value="1"/>
</dbReference>
<organism evidence="14 15">
    <name type="scientific">Clostridium botulinum C/D str. DC5</name>
    <dbReference type="NCBI Taxonomy" id="1443128"/>
    <lineage>
        <taxon>Bacteria</taxon>
        <taxon>Bacillati</taxon>
        <taxon>Bacillota</taxon>
        <taxon>Clostridia</taxon>
        <taxon>Eubacteriales</taxon>
        <taxon>Clostridiaceae</taxon>
        <taxon>Clostridium</taxon>
    </lineage>
</organism>
<keyword evidence="6 13" id="KW-0547">Nucleotide-binding</keyword>
<evidence type="ECO:0000256" key="13">
    <source>
        <dbReference type="RuleBase" id="RU003322"/>
    </source>
</evidence>
<sequence length="578" mass="64501">MGRIIGIDLGTTTCEVAYLNNGQPEIILNDLHKKITPSVVSISDEDGFIVGELAKRQAILKPDETVIEVKRLMGESNKIKLGDKELLPEEISAIILKKLKEDAEKYLGEEVTEAVITVPANFNDFQRKATKKAGEIAGLKIERIINEPTAAALAYGINNLNNNEKILVYDLGGGTFDVTVLELFEGVIDVKSSRGNNKLGGKDFNEIIESYIINNFEAHYEVSLKNNIKAVARIKEVAEKAKIKLSEEEEVDINIPFIEVDKEGNPLEININLTRSKFELFIMDLVDSTEGIIDDAIKAAGYTVNDIDVVISVGGSSRIPCIQRLLQEKFNNKIRYNVNPDEAVALGAAIQAAIKNDDISPENGILITDACSHTLGTSIVEKIADGKFMDCIYDPIIPRDTKIPCTEKKTYHTIKDNQTSVIIDVYQGEQKLATKNIKIGEFILKGIPKAPAGKEAIEVSFTYDLNGMLQVFAKILSTGKTIKKVINTSKEDSKKLKKDNKEKNNKKDLKIWEEAELYNNFKSIVIFAEKKINKINDDESRKKVRMAIDKLKKSVICEEKEKAEKYNEELTDLLFELD</sequence>
<dbReference type="Proteomes" id="UP000030014">
    <property type="component" value="Unassembled WGS sequence"/>
</dbReference>
<dbReference type="InterPro" id="IPR029047">
    <property type="entry name" value="HSP70_peptide-bd_sf"/>
</dbReference>
<dbReference type="GO" id="GO:0140662">
    <property type="term" value="F:ATP-dependent protein folding chaperone"/>
    <property type="evidence" value="ECO:0007669"/>
    <property type="project" value="InterPro"/>
</dbReference>
<name>A0A0A0IIB2_CLOBO</name>
<accession>A0A0A0IIB2</accession>
<evidence type="ECO:0000256" key="8">
    <source>
        <dbReference type="ARBA" id="ARBA00023016"/>
    </source>
</evidence>
<dbReference type="Gene3D" id="2.60.34.10">
    <property type="entry name" value="Substrate Binding Domain Of DNAk, Chain A, domain 1"/>
    <property type="match status" value="1"/>
</dbReference>
<dbReference type="FunFam" id="3.90.640.10:FF:000003">
    <property type="entry name" value="Molecular chaperone DnaK"/>
    <property type="match status" value="1"/>
</dbReference>
<comment type="caution">
    <text evidence="14">The sequence shown here is derived from an EMBL/GenBank/DDBJ whole genome shotgun (WGS) entry which is preliminary data.</text>
</comment>
<evidence type="ECO:0000256" key="12">
    <source>
        <dbReference type="ARBA" id="ARBA00033103"/>
    </source>
</evidence>